<evidence type="ECO:0000259" key="3">
    <source>
        <dbReference type="Pfam" id="PF18738"/>
    </source>
</evidence>
<evidence type="ECO:0000313" key="4">
    <source>
        <dbReference type="Proteomes" id="UP000694844"/>
    </source>
</evidence>
<feature type="coiled-coil region" evidence="1">
    <location>
        <begin position="209"/>
        <end position="243"/>
    </location>
</feature>
<accession>A0A8B8AZE0</accession>
<keyword evidence="4" id="KW-1185">Reference proteome</keyword>
<dbReference type="InterPro" id="IPR041249">
    <property type="entry name" value="HEPN_DZIP3"/>
</dbReference>
<dbReference type="RefSeq" id="XP_022296525.1">
    <property type="nucleotide sequence ID" value="XM_022440817.1"/>
</dbReference>
<dbReference type="AlphaFoldDB" id="A0A8B8AZE0"/>
<keyword evidence="1" id="KW-0175">Coiled coil</keyword>
<feature type="compositionally biased region" description="Polar residues" evidence="2">
    <location>
        <begin position="283"/>
        <end position="294"/>
    </location>
</feature>
<gene>
    <name evidence="5" type="primary">LOC111106229</name>
</gene>
<dbReference type="KEGG" id="cvn:111106229"/>
<evidence type="ECO:0000256" key="1">
    <source>
        <dbReference type="SAM" id="Coils"/>
    </source>
</evidence>
<protein>
    <submittedName>
        <fullName evidence="5">Uncharacterized protein LOC111106229</fullName>
    </submittedName>
</protein>
<proteinExistence type="predicted"/>
<dbReference type="OrthoDB" id="5958466at2759"/>
<name>A0A8B8AZE0_CRAVI</name>
<dbReference type="Pfam" id="PF18738">
    <property type="entry name" value="HEPN_DZIP3"/>
    <property type="match status" value="1"/>
</dbReference>
<feature type="domain" description="DZIP3-like HEPN" evidence="3">
    <location>
        <begin position="4"/>
        <end position="79"/>
    </location>
</feature>
<sequence length="294" mass="33319">MYALSQKCIKLKPPSKGWGVKPSVNDTNTADDIERIRFYRNRICHKHHFGMTTQDFNKDALDLIGAIQRLSNDDEQIQKELIEILNGKTVRGKVLEQIKNIETFQEEAKKEEINIQESGIMDTKDYTLECKEKSEDAINTPSTEFNKPGSFSKPESTDTVTINSNSMCNSECLDSGAVSSNEWISRPSGESVIQNEKRKTEEEVCQLQYTVLEKKLENTNLQIELLQLKLKSARREEESLISDKSTYLKKSSFANNPTLSKHKAPASESLEEGAVSRNEEISRQSCESATQNEK</sequence>
<dbReference type="GeneID" id="111106229"/>
<dbReference type="Proteomes" id="UP000694844">
    <property type="component" value="Chromosome 8"/>
</dbReference>
<reference evidence="5" key="1">
    <citation type="submission" date="2025-08" db="UniProtKB">
        <authorList>
            <consortium name="RefSeq"/>
        </authorList>
    </citation>
    <scope>IDENTIFICATION</scope>
    <source>
        <tissue evidence="5">Whole sample</tissue>
    </source>
</reference>
<feature type="region of interest" description="Disordered" evidence="2">
    <location>
        <begin position="251"/>
        <end position="294"/>
    </location>
</feature>
<evidence type="ECO:0000256" key="2">
    <source>
        <dbReference type="SAM" id="MobiDB-lite"/>
    </source>
</evidence>
<organism evidence="4 5">
    <name type="scientific">Crassostrea virginica</name>
    <name type="common">Eastern oyster</name>
    <dbReference type="NCBI Taxonomy" id="6565"/>
    <lineage>
        <taxon>Eukaryota</taxon>
        <taxon>Metazoa</taxon>
        <taxon>Spiralia</taxon>
        <taxon>Lophotrochozoa</taxon>
        <taxon>Mollusca</taxon>
        <taxon>Bivalvia</taxon>
        <taxon>Autobranchia</taxon>
        <taxon>Pteriomorphia</taxon>
        <taxon>Ostreida</taxon>
        <taxon>Ostreoidea</taxon>
        <taxon>Ostreidae</taxon>
        <taxon>Crassostrea</taxon>
    </lineage>
</organism>
<evidence type="ECO:0000313" key="5">
    <source>
        <dbReference type="RefSeq" id="XP_022296525.1"/>
    </source>
</evidence>